<proteinExistence type="predicted"/>
<name>A0ABX5BMY1_9XANT</name>
<reference evidence="1 2" key="1">
    <citation type="submission" date="2016-08" db="EMBL/GenBank/DDBJ databases">
        <title>Evolution of the type three secretion system and type three effector repertoires in Xanthomonas.</title>
        <authorList>
            <person name="Merda D."/>
            <person name="Briand M."/>
            <person name="Bosis E."/>
            <person name="Rousseau C."/>
            <person name="Portier P."/>
            <person name="Jacques M.-A."/>
            <person name="Fischer-Le Saux M."/>
        </authorList>
    </citation>
    <scope>NUCLEOTIDE SEQUENCE [LARGE SCALE GENOMIC DNA]</scope>
    <source>
        <strain evidence="1 2">CFBP1976</strain>
    </source>
</reference>
<feature type="non-terminal residue" evidence="1">
    <location>
        <position position="275"/>
    </location>
</feature>
<dbReference type="EMBL" id="MDCE01000098">
    <property type="protein sequence ID" value="PPV03855.1"/>
    <property type="molecule type" value="Genomic_DNA"/>
</dbReference>
<evidence type="ECO:0000313" key="2">
    <source>
        <dbReference type="Proteomes" id="UP000239710"/>
    </source>
</evidence>
<sequence length="275" mass="30744">MNRASTRLHLYNHLVVNVAPRDSADTKALEARLNSGASALESARQGLQALSDLKMQRRMPLPDIQAHENQLVSSLGQAAAMNYVSCEKLIDQKLEELGSVLDDSSDSVRFDTDAIRLQQPEPWLALRDHLLNAILALEEVFRRIKSPMTDLALHDSPKAQLPIVKVTMGSCHSRMQTVRGVLYEIYSRKLSHQARSCGLPQVLDRLRALDDVEKCMNTDVRKAFTELIKIHIECYLSTEHSLTSEKLASYKNLLAEYAEIRGRAGIQLCVDAAAL</sequence>
<organism evidence="1 2">
    <name type="scientific">Xanthomonas bromi</name>
    <dbReference type="NCBI Taxonomy" id="56449"/>
    <lineage>
        <taxon>Bacteria</taxon>
        <taxon>Pseudomonadati</taxon>
        <taxon>Pseudomonadota</taxon>
        <taxon>Gammaproteobacteria</taxon>
        <taxon>Lysobacterales</taxon>
        <taxon>Lysobacteraceae</taxon>
        <taxon>Xanthomonas</taxon>
    </lineage>
</organism>
<evidence type="ECO:0000313" key="1">
    <source>
        <dbReference type="EMBL" id="PPV03855.1"/>
    </source>
</evidence>
<accession>A0ABX5BMY1</accession>
<dbReference type="Proteomes" id="UP000239710">
    <property type="component" value="Unassembled WGS sequence"/>
</dbReference>
<gene>
    <name evidence="1" type="ORF">XbrCFBP1976_21490</name>
</gene>
<comment type="caution">
    <text evidence="1">The sequence shown here is derived from an EMBL/GenBank/DDBJ whole genome shotgun (WGS) entry which is preliminary data.</text>
</comment>
<protein>
    <submittedName>
        <fullName evidence="1">Outer protein P</fullName>
    </submittedName>
</protein>
<keyword evidence="2" id="KW-1185">Reference proteome</keyword>